<reference evidence="2 3" key="1">
    <citation type="journal article" date="2020" name="Mol. Plant">
        <title>The Chromosome-Based Rubber Tree Genome Provides New Insights into Spurge Genome Evolution and Rubber Biosynthesis.</title>
        <authorList>
            <person name="Liu J."/>
            <person name="Shi C."/>
            <person name="Shi C.C."/>
            <person name="Li W."/>
            <person name="Zhang Q.J."/>
            <person name="Zhang Y."/>
            <person name="Li K."/>
            <person name="Lu H.F."/>
            <person name="Shi C."/>
            <person name="Zhu S.T."/>
            <person name="Xiao Z.Y."/>
            <person name="Nan H."/>
            <person name="Yue Y."/>
            <person name="Zhu X.G."/>
            <person name="Wu Y."/>
            <person name="Hong X.N."/>
            <person name="Fan G.Y."/>
            <person name="Tong Y."/>
            <person name="Zhang D."/>
            <person name="Mao C.L."/>
            <person name="Liu Y.L."/>
            <person name="Hao S.J."/>
            <person name="Liu W.Q."/>
            <person name="Lv M.Q."/>
            <person name="Zhang H.B."/>
            <person name="Liu Y."/>
            <person name="Hu-Tang G.R."/>
            <person name="Wang J.P."/>
            <person name="Wang J.H."/>
            <person name="Sun Y.H."/>
            <person name="Ni S.B."/>
            <person name="Chen W.B."/>
            <person name="Zhang X.C."/>
            <person name="Jiao Y.N."/>
            <person name="Eichler E.E."/>
            <person name="Li G.H."/>
            <person name="Liu X."/>
            <person name="Gao L.Z."/>
        </authorList>
    </citation>
    <scope>NUCLEOTIDE SEQUENCE [LARGE SCALE GENOMIC DNA]</scope>
    <source>
        <strain evidence="3">cv. GT1</strain>
        <tissue evidence="2">Leaf</tissue>
    </source>
</reference>
<organism evidence="2 3">
    <name type="scientific">Hevea brasiliensis</name>
    <name type="common">Para rubber tree</name>
    <name type="synonym">Siphonia brasiliensis</name>
    <dbReference type="NCBI Taxonomy" id="3981"/>
    <lineage>
        <taxon>Eukaryota</taxon>
        <taxon>Viridiplantae</taxon>
        <taxon>Streptophyta</taxon>
        <taxon>Embryophyta</taxon>
        <taxon>Tracheophyta</taxon>
        <taxon>Spermatophyta</taxon>
        <taxon>Magnoliopsida</taxon>
        <taxon>eudicotyledons</taxon>
        <taxon>Gunneridae</taxon>
        <taxon>Pentapetalae</taxon>
        <taxon>rosids</taxon>
        <taxon>fabids</taxon>
        <taxon>Malpighiales</taxon>
        <taxon>Euphorbiaceae</taxon>
        <taxon>Crotonoideae</taxon>
        <taxon>Micrandreae</taxon>
        <taxon>Hevea</taxon>
    </lineage>
</organism>
<evidence type="ECO:0000313" key="3">
    <source>
        <dbReference type="Proteomes" id="UP000467840"/>
    </source>
</evidence>
<gene>
    <name evidence="2" type="ORF">GH714_015245</name>
</gene>
<proteinExistence type="predicted"/>
<feature type="region of interest" description="Disordered" evidence="1">
    <location>
        <begin position="54"/>
        <end position="90"/>
    </location>
</feature>
<evidence type="ECO:0000256" key="1">
    <source>
        <dbReference type="SAM" id="MobiDB-lite"/>
    </source>
</evidence>
<sequence>MSKYKGGMVVITMNNSKLPIANVSSTMIVQCFNPNQVQSEKVLHVLEDVVLPNSKELKDKQPEKLNKEKQDKEDNVQEIADEGPTIDDGE</sequence>
<feature type="compositionally biased region" description="Acidic residues" evidence="1">
    <location>
        <begin position="79"/>
        <end position="90"/>
    </location>
</feature>
<comment type="caution">
    <text evidence="2">The sequence shown here is derived from an EMBL/GenBank/DDBJ whole genome shotgun (WGS) entry which is preliminary data.</text>
</comment>
<keyword evidence="3" id="KW-1185">Reference proteome</keyword>
<name>A0A6A6L8X0_HEVBR</name>
<dbReference type="Proteomes" id="UP000467840">
    <property type="component" value="Chromosome 18"/>
</dbReference>
<evidence type="ECO:0000313" key="2">
    <source>
        <dbReference type="EMBL" id="KAF2297027.1"/>
    </source>
</evidence>
<dbReference type="AlphaFoldDB" id="A0A6A6L8X0"/>
<protein>
    <submittedName>
        <fullName evidence="2">Uncharacterized protein</fullName>
    </submittedName>
</protein>
<feature type="compositionally biased region" description="Basic and acidic residues" evidence="1">
    <location>
        <begin position="55"/>
        <end position="75"/>
    </location>
</feature>
<accession>A0A6A6L8X0</accession>
<dbReference type="EMBL" id="JAAGAX010000012">
    <property type="protein sequence ID" value="KAF2297027.1"/>
    <property type="molecule type" value="Genomic_DNA"/>
</dbReference>